<evidence type="ECO:0000313" key="3">
    <source>
        <dbReference type="EMBL" id="ESQ82812.1"/>
    </source>
</evidence>
<reference evidence="3 4" key="1">
    <citation type="journal article" date="2014" name="Nature">
        <title>Sequential evolution of bacterial morphology by co-option of a developmental regulator.</title>
        <authorList>
            <person name="Jiang C."/>
            <person name="Brown P.J."/>
            <person name="Ducret A."/>
            <person name="Brun Y.V."/>
        </authorList>
    </citation>
    <scope>NUCLEOTIDE SEQUENCE [LARGE SCALE GENOMIC DNA]</scope>
    <source>
        <strain evidence="3 4">DSM 16100</strain>
    </source>
</reference>
<feature type="chain" id="PRO_5004723453" evidence="2">
    <location>
        <begin position="22"/>
        <end position="552"/>
    </location>
</feature>
<keyword evidence="2" id="KW-0732">Signal</keyword>
<accession>V4NLX5</accession>
<proteinExistence type="predicted"/>
<evidence type="ECO:0000256" key="1">
    <source>
        <dbReference type="SAM" id="MobiDB-lite"/>
    </source>
</evidence>
<feature type="region of interest" description="Disordered" evidence="1">
    <location>
        <begin position="281"/>
        <end position="303"/>
    </location>
</feature>
<dbReference type="AlphaFoldDB" id="V4NLX5"/>
<dbReference type="Proteomes" id="UP000017837">
    <property type="component" value="Unassembled WGS sequence"/>
</dbReference>
<evidence type="ECO:0000313" key="4">
    <source>
        <dbReference type="Proteomes" id="UP000017837"/>
    </source>
</evidence>
<sequence>MSTVSPIAAMMVLSIASIAMPAASAPAEATGTAVTAFDAYIDRTFGASFVRVAPTQLISPDPHNKLGAGEPSALLSAKVAWRERAQLKQDLPLPSDFRTPLILTKGTVFYKSQFRRAAEDAGIFEAWCGPYHFKWGINLDRDGWNIICLQKLADGKMAGYFQPHPIVYYTNGTSKVVYYPTPPAYASQLVDQKRYDIDFPQMESVIAPAKAMTLGLYAERPAKDSRTDLSPRPAYWGLFPDGPYNGLRIRNEPAGGTPALTRILVGDQVIQAAYHEDSRSYGAPSIDLPRDSDPKPALSGPIDQDLGYTPWYQPGEATIAPQDEMPWRWGTLRLKPETLSVTSGLLKKDTTVLTLKAQRVERHRIVNAPKPAFGVYLFQDDDYVYEWQAIGYQPDGMRFRDRLLCGTGHVSSAISKRDVTLCVPMSPLNGLGSAERKSYDISARGWNFWSGMQKAGYLPYETVADPDAAPGDITIDIRVDAGTDTNAELRVGTVEAGGEFVAGDRLYLPYDKDGVAKLHLWDKTLEIRRDAKLFSGTLVDHGSGFGPYYGAQ</sequence>
<name>V4NLX5_9CAUL</name>
<keyword evidence="4" id="KW-1185">Reference proteome</keyword>
<evidence type="ECO:0000256" key="2">
    <source>
        <dbReference type="SAM" id="SignalP"/>
    </source>
</evidence>
<gene>
    <name evidence="3" type="ORF">ABENE_20700</name>
</gene>
<protein>
    <submittedName>
        <fullName evidence="3">Uncharacterized protein</fullName>
    </submittedName>
</protein>
<dbReference type="PATRIC" id="fig|1121022.4.peg.4239"/>
<comment type="caution">
    <text evidence="3">The sequence shown here is derived from an EMBL/GenBank/DDBJ whole genome shotgun (WGS) entry which is preliminary data.</text>
</comment>
<dbReference type="EMBL" id="AWGB01000073">
    <property type="protein sequence ID" value="ESQ82812.1"/>
    <property type="molecule type" value="Genomic_DNA"/>
</dbReference>
<organism evidence="3 4">
    <name type="scientific">Asticcacaulis benevestitus DSM 16100 = ATCC BAA-896</name>
    <dbReference type="NCBI Taxonomy" id="1121022"/>
    <lineage>
        <taxon>Bacteria</taxon>
        <taxon>Pseudomonadati</taxon>
        <taxon>Pseudomonadota</taxon>
        <taxon>Alphaproteobacteria</taxon>
        <taxon>Caulobacterales</taxon>
        <taxon>Caulobacteraceae</taxon>
        <taxon>Asticcacaulis</taxon>
    </lineage>
</organism>
<feature type="signal peptide" evidence="2">
    <location>
        <begin position="1"/>
        <end position="21"/>
    </location>
</feature>
<dbReference type="RefSeq" id="WP_023447450.1">
    <property type="nucleotide sequence ID" value="NZ_AQWM01000050.1"/>
</dbReference>